<dbReference type="AlphaFoldDB" id="A0A7S1FUG4"/>
<dbReference type="EMBL" id="HBFR01025458">
    <property type="protein sequence ID" value="CAD8891065.1"/>
    <property type="molecule type" value="Transcribed_RNA"/>
</dbReference>
<evidence type="ECO:0000256" key="1">
    <source>
        <dbReference type="SAM" id="Coils"/>
    </source>
</evidence>
<dbReference type="PANTHER" id="PTHR34966">
    <property type="entry name" value="OSJNBA0043L24.15 PROTEIN"/>
    <property type="match status" value="1"/>
</dbReference>
<keyword evidence="1" id="KW-0175">Coiled coil</keyword>
<dbReference type="PANTHER" id="PTHR34966:SF1">
    <property type="entry name" value="OS04G0508100 PROTEIN"/>
    <property type="match status" value="1"/>
</dbReference>
<name>A0A7S1FUG4_9STRA</name>
<sequence>MDLLRSGKRFDSPSAILYVIPENYRTPSSQTQEVLIKGLANSRTFQRFALRTHENIQALKKDQVRNIETLKEQVDTVLDEAARGAATAGSASAKQNASGNVRPVPPIGGVVGFFRAFAREVKKDFGGGGRT</sequence>
<accession>A0A7S1FUG4</accession>
<evidence type="ECO:0000313" key="2">
    <source>
        <dbReference type="EMBL" id="CAD8891065.1"/>
    </source>
</evidence>
<proteinExistence type="predicted"/>
<protein>
    <submittedName>
        <fullName evidence="2">Uncharacterized protein</fullName>
    </submittedName>
</protein>
<feature type="coiled-coil region" evidence="1">
    <location>
        <begin position="53"/>
        <end position="80"/>
    </location>
</feature>
<organism evidence="2">
    <name type="scientific">Corethron hystrix</name>
    <dbReference type="NCBI Taxonomy" id="216773"/>
    <lineage>
        <taxon>Eukaryota</taxon>
        <taxon>Sar</taxon>
        <taxon>Stramenopiles</taxon>
        <taxon>Ochrophyta</taxon>
        <taxon>Bacillariophyta</taxon>
        <taxon>Coscinodiscophyceae</taxon>
        <taxon>Corethrophycidae</taxon>
        <taxon>Corethrales</taxon>
        <taxon>Corethraceae</taxon>
        <taxon>Corethron</taxon>
    </lineage>
</organism>
<gene>
    <name evidence="2" type="ORF">CHYS00102_LOCUS18271</name>
</gene>
<reference evidence="2" key="1">
    <citation type="submission" date="2021-01" db="EMBL/GenBank/DDBJ databases">
        <authorList>
            <person name="Corre E."/>
            <person name="Pelletier E."/>
            <person name="Niang G."/>
            <person name="Scheremetjew M."/>
            <person name="Finn R."/>
            <person name="Kale V."/>
            <person name="Holt S."/>
            <person name="Cochrane G."/>
            <person name="Meng A."/>
            <person name="Brown T."/>
            <person name="Cohen L."/>
        </authorList>
    </citation>
    <scope>NUCLEOTIDE SEQUENCE</scope>
    <source>
        <strain evidence="2">308</strain>
    </source>
</reference>